<evidence type="ECO:0000313" key="3">
    <source>
        <dbReference type="Proteomes" id="UP000008712"/>
    </source>
</evidence>
<organism evidence="2 3">
    <name type="scientific">Mycoplasma leachii (strain DSM 21131 / NCTC 10133 / N29 / PG50)</name>
    <dbReference type="NCBI Taxonomy" id="880447"/>
    <lineage>
        <taxon>Bacteria</taxon>
        <taxon>Bacillati</taxon>
        <taxon>Mycoplasmatota</taxon>
        <taxon>Mollicutes</taxon>
        <taxon>Mycoplasmataceae</taxon>
        <taxon>Mycoplasma</taxon>
    </lineage>
</organism>
<reference evidence="2 3" key="2">
    <citation type="journal article" date="2012" name="J. Bacteriol.">
        <title>Complete Genome Sequences of Mycoplasma leachii Strain PG50T and the Pathogenic Mycoplasma mycoides subsp. mycoides Small Colony Biotype Strain Gladysdale.</title>
        <authorList>
            <person name="Wise K.S."/>
            <person name="Calcutt M.J."/>
            <person name="Foecking M.F."/>
            <person name="Madupu R."/>
            <person name="Deboy R.T."/>
            <person name="Roske K."/>
            <person name="Hvinden M.L."/>
            <person name="Martin T.R."/>
            <person name="Durkin A.S."/>
            <person name="Glass J.I."/>
            <person name="Methe B.A."/>
        </authorList>
    </citation>
    <scope>NUCLEOTIDE SEQUENCE [LARGE SCALE GENOMIC DNA]</scope>
    <source>
        <strain evidence="3">DSM 21131 / NCTC 10133 / N29 / PG50</strain>
    </source>
</reference>
<dbReference type="HOGENOM" id="CLU_3009445_0_0_14"/>
<sequence>MKNIKIFMIDFYNFLILKHYFLLFLLLSICMSVNFILTLSPNYLILAIFFLSLTII</sequence>
<keyword evidence="1" id="KW-1133">Transmembrane helix</keyword>
<dbReference type="KEGG" id="mlc:MSB_A0874"/>
<accession>E4PSS4</accession>
<evidence type="ECO:0000313" key="2">
    <source>
        <dbReference type="EMBL" id="ADR24629.1"/>
    </source>
</evidence>
<dbReference type="AlphaFoldDB" id="E4PSS4"/>
<evidence type="ECO:0000256" key="1">
    <source>
        <dbReference type="SAM" id="Phobius"/>
    </source>
</evidence>
<keyword evidence="1" id="KW-0812">Transmembrane</keyword>
<keyword evidence="1" id="KW-0472">Membrane</keyword>
<protein>
    <submittedName>
        <fullName evidence="2">Conserved domain protein</fullName>
    </submittedName>
</protein>
<gene>
    <name evidence="2" type="ordered locus">MSB_A0874</name>
</gene>
<dbReference type="Proteomes" id="UP000008712">
    <property type="component" value="Chromosome"/>
</dbReference>
<reference evidence="3" key="1">
    <citation type="submission" date="2010-07" db="EMBL/GenBank/DDBJ databases">
        <title>Genome sequence of Mycoplasma leachii PG50 MU clone A8.</title>
        <authorList>
            <person name="Wise K."/>
            <person name="Calcutt M.J."/>
            <person name="Foecking M.F."/>
            <person name="Madupu R."/>
            <person name="DeBoy R.T."/>
            <person name="Roske K."/>
            <person name="Martin T.R."/>
            <person name="Hvinden M.L."/>
            <person name="Durkin A.S."/>
            <person name="Glass J."/>
            <person name="Methe B.A."/>
        </authorList>
    </citation>
    <scope>NUCLEOTIDE SEQUENCE [LARGE SCALE GENOMIC DNA]</scope>
    <source>
        <strain evidence="3">DSM 21131 / NCTC 10133 / N29 / PG50</strain>
    </source>
</reference>
<feature type="transmembrane region" description="Helical" evidence="1">
    <location>
        <begin position="20"/>
        <end position="53"/>
    </location>
</feature>
<keyword evidence="3" id="KW-1185">Reference proteome</keyword>
<dbReference type="EMBL" id="CP002108">
    <property type="protein sequence ID" value="ADR24629.1"/>
    <property type="molecule type" value="Genomic_DNA"/>
</dbReference>
<proteinExistence type="predicted"/>
<name>E4PSS4_MYCLG</name>